<evidence type="ECO:0000313" key="12">
    <source>
        <dbReference type="EMBL" id="OTF91957.1"/>
    </source>
</evidence>
<dbReference type="EMBL" id="CM007905">
    <property type="protein sequence ID" value="OTF91957.1"/>
    <property type="molecule type" value="Genomic_DNA"/>
</dbReference>
<dbReference type="GO" id="GO:0047196">
    <property type="term" value="F:long-chain-alcohol O-fatty-acyltransferase activity"/>
    <property type="evidence" value="ECO:0007669"/>
    <property type="project" value="UniProtKB-EC"/>
</dbReference>
<evidence type="ECO:0000256" key="3">
    <source>
        <dbReference type="ARBA" id="ARBA00022679"/>
    </source>
</evidence>
<keyword evidence="6" id="KW-0443">Lipid metabolism</keyword>
<dbReference type="EMBL" id="MNCJ02000331">
    <property type="protein sequence ID" value="KAF5760561.1"/>
    <property type="molecule type" value="Genomic_DNA"/>
</dbReference>
<dbReference type="OrthoDB" id="1077582at2759"/>
<dbReference type="Gramene" id="mRNA:HanXRQr2_Chr16g0754941">
    <property type="protein sequence ID" value="CDS:HanXRQr2_Chr16g0754941.1"/>
    <property type="gene ID" value="HanXRQr2_Chr16g0754941"/>
</dbReference>
<evidence type="ECO:0000256" key="6">
    <source>
        <dbReference type="ARBA" id="ARBA00023098"/>
    </source>
</evidence>
<name>A0A251RZT1_HELAN</name>
<dbReference type="GO" id="GO:0006629">
    <property type="term" value="P:lipid metabolic process"/>
    <property type="evidence" value="ECO:0007669"/>
    <property type="project" value="UniProtKB-KW"/>
</dbReference>
<dbReference type="AlphaFoldDB" id="A0A251RZT1"/>
<dbReference type="Proteomes" id="UP000215914">
    <property type="component" value="Chromosome 16"/>
</dbReference>
<accession>A0A251RZT1</accession>
<dbReference type="InParanoid" id="A0A251RZT1"/>
<keyword evidence="7 9" id="KW-0472">Membrane</keyword>
<evidence type="ECO:0000256" key="1">
    <source>
        <dbReference type="ARBA" id="ARBA00004141"/>
    </source>
</evidence>
<sequence>MELKQEMSNLIKVSLYACISIVYCFFIGKIVPKGVPRLLTFLPVIIFFLSLPLSLTSVHFIGAVSFFLSWLANFKLILFAFEKGPLSSPSIPPLSFLAMACFPIEITQSNKAFSTPKKPNNKVLGFATKGILLALFLTTYHNHHETMNPKLAWVFFGFSVYLMLELLVTLSSTLVRIFLRVELDPQFDQPYLATSLQDFWGRRWNVMVNRILHPAIYDPVLKLSNRVMGRLWAPIPAILTTFAVSGLMHELIFFYFTRAWPTWDMMLFFCLHGVCLVLEVVIKKVVNVKWRLPQPLTAPLIVTFVLATSYWLFLPELARCRMMERAFEEYEAVSELAKDALRAITINLSERSTFTLS</sequence>
<dbReference type="OMA" id="RTWEAWE"/>
<evidence type="ECO:0000256" key="2">
    <source>
        <dbReference type="ARBA" id="ARBA00007282"/>
    </source>
</evidence>
<organism evidence="12 13">
    <name type="scientific">Helianthus annuus</name>
    <name type="common">Common sunflower</name>
    <dbReference type="NCBI Taxonomy" id="4232"/>
    <lineage>
        <taxon>Eukaryota</taxon>
        <taxon>Viridiplantae</taxon>
        <taxon>Streptophyta</taxon>
        <taxon>Embryophyta</taxon>
        <taxon>Tracheophyta</taxon>
        <taxon>Spermatophyta</taxon>
        <taxon>Magnoliopsida</taxon>
        <taxon>eudicotyledons</taxon>
        <taxon>Gunneridae</taxon>
        <taxon>Pentapetalae</taxon>
        <taxon>asterids</taxon>
        <taxon>campanulids</taxon>
        <taxon>Asterales</taxon>
        <taxon>Asteraceae</taxon>
        <taxon>Asteroideae</taxon>
        <taxon>Heliantheae alliance</taxon>
        <taxon>Heliantheae</taxon>
        <taxon>Helianthus</taxon>
    </lineage>
</organism>
<dbReference type="PANTHER" id="PTHR31595">
    <property type="entry name" value="LONG-CHAIN-ALCOHOL O-FATTY-ACYLTRANSFERASE 3-RELATED"/>
    <property type="match status" value="1"/>
</dbReference>
<dbReference type="STRING" id="4232.A0A251RZT1"/>
<reference evidence="12" key="2">
    <citation type="submission" date="2017-02" db="EMBL/GenBank/DDBJ databases">
        <title>Sunflower complete genome.</title>
        <authorList>
            <person name="Langlade N."/>
            <person name="Munos S."/>
        </authorList>
    </citation>
    <scope>NUCLEOTIDE SEQUENCE [LARGE SCALE GENOMIC DNA]</scope>
    <source>
        <tissue evidence="12">Leaves</tissue>
    </source>
</reference>
<protein>
    <submittedName>
        <fullName evidence="11">Long-chain-alcohol O-fatty-acyltransferase</fullName>
        <ecNumber evidence="11">2.3.1.75</ecNumber>
    </submittedName>
    <submittedName>
        <fullName evidence="12">Putative MBOAT (Membrane bound O-acyl transferase) family protein</fullName>
    </submittedName>
</protein>
<reference evidence="11 13" key="1">
    <citation type="journal article" date="2017" name="Nature">
        <title>The sunflower genome provides insights into oil metabolism, flowering and Asterid evolution.</title>
        <authorList>
            <person name="Badouin H."/>
            <person name="Gouzy J."/>
            <person name="Grassa C.J."/>
            <person name="Murat F."/>
            <person name="Staton S.E."/>
            <person name="Cottret L."/>
            <person name="Lelandais-Briere C."/>
            <person name="Owens G.L."/>
            <person name="Carrere S."/>
            <person name="Mayjonade B."/>
            <person name="Legrand L."/>
            <person name="Gill N."/>
            <person name="Kane N.C."/>
            <person name="Bowers J.E."/>
            <person name="Hubner S."/>
            <person name="Bellec A."/>
            <person name="Berard A."/>
            <person name="Berges H."/>
            <person name="Blanchet N."/>
            <person name="Boniface M.C."/>
            <person name="Brunel D."/>
            <person name="Catrice O."/>
            <person name="Chaidir N."/>
            <person name="Claudel C."/>
            <person name="Donnadieu C."/>
            <person name="Faraut T."/>
            <person name="Fievet G."/>
            <person name="Helmstetter N."/>
            <person name="King M."/>
            <person name="Knapp S.J."/>
            <person name="Lai Z."/>
            <person name="Le Paslier M.C."/>
            <person name="Lippi Y."/>
            <person name="Lorenzon L."/>
            <person name="Mandel J.R."/>
            <person name="Marage G."/>
            <person name="Marchand G."/>
            <person name="Marquand E."/>
            <person name="Bret-Mestries E."/>
            <person name="Morien E."/>
            <person name="Nambeesan S."/>
            <person name="Nguyen T."/>
            <person name="Pegot-Espagnet P."/>
            <person name="Pouilly N."/>
            <person name="Raftis F."/>
            <person name="Sallet E."/>
            <person name="Schiex T."/>
            <person name="Thomas J."/>
            <person name="Vandecasteele C."/>
            <person name="Vares D."/>
            <person name="Vear F."/>
            <person name="Vautrin S."/>
            <person name="Crespi M."/>
            <person name="Mangin B."/>
            <person name="Burke J.M."/>
            <person name="Salse J."/>
            <person name="Munos S."/>
            <person name="Vincourt P."/>
            <person name="Rieseberg L.H."/>
            <person name="Langlade N.B."/>
        </authorList>
    </citation>
    <scope>NUCLEOTIDE SEQUENCE [LARGE SCALE GENOMIC DNA]</scope>
    <source>
        <strain evidence="13">cv. SF193</strain>
        <tissue evidence="11">Leaves</tissue>
    </source>
</reference>
<comment type="subcellular location">
    <subcellularLocation>
        <location evidence="1">Membrane</location>
        <topology evidence="1">Multi-pass membrane protein</topology>
    </subcellularLocation>
</comment>
<evidence type="ECO:0000256" key="8">
    <source>
        <dbReference type="ARBA" id="ARBA00023315"/>
    </source>
</evidence>
<gene>
    <name evidence="12" type="ORF">HannXRQ_Chr16g0516631</name>
    <name evidence="11" type="ORF">HanXRQr2_Chr16g0754941</name>
</gene>
<feature type="transmembrane region" description="Helical" evidence="9">
    <location>
        <begin position="153"/>
        <end position="179"/>
    </location>
</feature>
<dbReference type="EC" id="2.3.1.75" evidence="11"/>
<keyword evidence="3 12" id="KW-0808">Transferase</keyword>
<keyword evidence="13" id="KW-1185">Reference proteome</keyword>
<dbReference type="InterPro" id="IPR032805">
    <property type="entry name" value="Wax_synthase_dom"/>
</dbReference>
<dbReference type="Pfam" id="PF13813">
    <property type="entry name" value="MBOAT_2"/>
    <property type="match status" value="1"/>
</dbReference>
<feature type="transmembrane region" description="Helical" evidence="9">
    <location>
        <begin position="13"/>
        <end position="31"/>
    </location>
</feature>
<feature type="transmembrane region" description="Helical" evidence="9">
    <location>
        <begin position="123"/>
        <end position="141"/>
    </location>
</feature>
<dbReference type="GO" id="GO:0016020">
    <property type="term" value="C:membrane"/>
    <property type="evidence" value="ECO:0007669"/>
    <property type="project" value="UniProtKB-SubCell"/>
</dbReference>
<feature type="transmembrane region" description="Helical" evidence="9">
    <location>
        <begin position="262"/>
        <end position="282"/>
    </location>
</feature>
<feature type="transmembrane region" description="Helical" evidence="9">
    <location>
        <begin position="294"/>
        <end position="313"/>
    </location>
</feature>
<evidence type="ECO:0000313" key="13">
    <source>
        <dbReference type="Proteomes" id="UP000215914"/>
    </source>
</evidence>
<dbReference type="PIRSF" id="PIRSF037006">
    <property type="entry name" value="Wax_synthase"/>
    <property type="match status" value="1"/>
</dbReference>
<evidence type="ECO:0000256" key="5">
    <source>
        <dbReference type="ARBA" id="ARBA00022989"/>
    </source>
</evidence>
<keyword evidence="8 11" id="KW-0012">Acyltransferase</keyword>
<dbReference type="PANTHER" id="PTHR31595:SF77">
    <property type="entry name" value="ACYL-COA--STEROL O-ACYLTRANSFERASE 1-LIKE"/>
    <property type="match status" value="1"/>
</dbReference>
<dbReference type="InterPro" id="IPR044851">
    <property type="entry name" value="Wax_synthase"/>
</dbReference>
<comment type="similarity">
    <text evidence="2">Belongs to the wax synthase family.</text>
</comment>
<reference evidence="11" key="3">
    <citation type="submission" date="2020-06" db="EMBL/GenBank/DDBJ databases">
        <title>Helianthus annuus Genome sequencing and assembly Release 2.</title>
        <authorList>
            <person name="Gouzy J."/>
            <person name="Langlade N."/>
            <person name="Munos S."/>
        </authorList>
    </citation>
    <scope>NUCLEOTIDE SEQUENCE</scope>
    <source>
        <tissue evidence="11">Leaves</tissue>
    </source>
</reference>
<feature type="domain" description="Wax synthase" evidence="10">
    <location>
        <begin position="185"/>
        <end position="271"/>
    </location>
</feature>
<proteinExistence type="inferred from homology"/>
<keyword evidence="4 9" id="KW-0812">Transmembrane</keyword>
<evidence type="ECO:0000259" key="10">
    <source>
        <dbReference type="Pfam" id="PF13813"/>
    </source>
</evidence>
<dbReference type="InterPro" id="IPR017088">
    <property type="entry name" value="Wax_synthase_Magnoliopsida"/>
</dbReference>
<evidence type="ECO:0000256" key="4">
    <source>
        <dbReference type="ARBA" id="ARBA00022692"/>
    </source>
</evidence>
<keyword evidence="5 9" id="KW-1133">Transmembrane helix</keyword>
<evidence type="ECO:0000313" key="11">
    <source>
        <dbReference type="EMBL" id="KAF5760561.1"/>
    </source>
</evidence>
<evidence type="ECO:0000256" key="9">
    <source>
        <dbReference type="SAM" id="Phobius"/>
    </source>
</evidence>
<feature type="transmembrane region" description="Helical" evidence="9">
    <location>
        <begin position="231"/>
        <end position="256"/>
    </location>
</feature>
<evidence type="ECO:0000256" key="7">
    <source>
        <dbReference type="ARBA" id="ARBA00023136"/>
    </source>
</evidence>